<evidence type="ECO:0000256" key="2">
    <source>
        <dbReference type="ARBA" id="ARBA00022695"/>
    </source>
</evidence>
<feature type="domain" description="Glutamate-ammonia ligase adenylyltransferase repeated" evidence="7">
    <location>
        <begin position="504"/>
        <end position="741"/>
    </location>
</feature>
<dbReference type="Proteomes" id="UP000078460">
    <property type="component" value="Unassembled WGS sequence"/>
</dbReference>
<feature type="domain" description="PII-uridylyltransferase/Glutamine-synthetase adenylyltransferase" evidence="8">
    <location>
        <begin position="259"/>
        <end position="377"/>
    </location>
</feature>
<dbReference type="AlphaFoldDB" id="A0A175Y6Z9"/>
<protein>
    <submittedName>
        <fullName evidence="9">Glutamine-synthetase adenylyltransferase</fullName>
    </submittedName>
</protein>
<evidence type="ECO:0000313" key="9">
    <source>
        <dbReference type="EMBL" id="KZB96367.1"/>
    </source>
</evidence>
<keyword evidence="1" id="KW-0808">Transferase</keyword>
<keyword evidence="6" id="KW-0511">Multifunctional enzyme</keyword>
<evidence type="ECO:0000313" key="10">
    <source>
        <dbReference type="Proteomes" id="UP000078460"/>
    </source>
</evidence>
<dbReference type="CDD" id="cd05401">
    <property type="entry name" value="NT_GlnE_GlnD_like"/>
    <property type="match status" value="2"/>
</dbReference>
<dbReference type="Pfam" id="PF03710">
    <property type="entry name" value="GlnE"/>
    <property type="match status" value="2"/>
</dbReference>
<dbReference type="InterPro" id="IPR023057">
    <property type="entry name" value="GlnE"/>
</dbReference>
<dbReference type="NCBIfam" id="NF008292">
    <property type="entry name" value="PRK11072.1"/>
    <property type="match status" value="1"/>
</dbReference>
<sequence>MPPGFGPDFTDAIQRARVHAPFLSLLLDREPVLAERLAAGQIDLGFTSAHSDMPVARQLRLDRRALALSVAIGDLAGALDLTAVTHALTDFADAALDRAIRAAIAERTPGEEPRGFVAIALGKQGSRELNYSSDIDPILLFDPKTLPHRAREEPEEAAVRIAKRVVELLQARDGDGYVLRVDLRLRPSPEATPIALPVEGAIGYYESQALAWERAAFIRARVAAGDKALGSYFLDAIRPFVWRRGLDFGAIGEIRDLSRRIRDHYASGQRFGPGYDLKRGRGGIREAEFFAQIHQLIHGGRDPALRAPATRDALAALAGAGWIGADEAAALTRSYTLLRTIEHRVQMVDDRQTHTLPTGEALDGVARLHGLANGADLVELLREPVATAGRIYDALDDGQAAGLPHEPQALADWLETAGFAADGEGGSKAAARIAGWRAGRYPALRSPAARAALEAVLPVLMPALAGAPDPAAALLRLDVLFERLSSAINILRLLEARPGLATLLATILSHAAPLADALATRPELIDWLIDASAFEPLGSVVELATELGAADEGDYQALLDTVRRLVGEKRFAVGAQIVAGAADPLDAAGGYARLAEAAIEVLAAGTVAEFARAHGRVPDSELVILAFGRTGGGALTHASDLDLVYLFTGDFAAESDGAKPLGATLYYNRLAQRITAALSVPTAAGPLYPVDTRLRPSGTQGPLVVSVESFARYQREDAWTWEHMALTRARPVFGSPAARAAVTGVIAEVLEGARPERDLPAEAATMRADMARHKPPAGPLDAKLLPGGLVDLEFTVHLAQLLHRSGFDPDLRVAIPALTAAGALPDGLLTAHDLLTRLLVTLRLVAPDAQEPPPATQVLIARALRLPDWPAVLAAFAATRQEVEAVWRGMTGGCDG</sequence>
<evidence type="ECO:0000256" key="3">
    <source>
        <dbReference type="ARBA" id="ARBA00022741"/>
    </source>
</evidence>
<evidence type="ECO:0000256" key="4">
    <source>
        <dbReference type="ARBA" id="ARBA00022840"/>
    </source>
</evidence>
<dbReference type="InterPro" id="IPR043519">
    <property type="entry name" value="NT_sf"/>
</dbReference>
<dbReference type="GeneID" id="93797901"/>
<dbReference type="InterPro" id="IPR013546">
    <property type="entry name" value="PII_UdlTrfase/GS_AdlTrfase"/>
</dbReference>
<keyword evidence="5" id="KW-0460">Magnesium</keyword>
<evidence type="ECO:0000259" key="7">
    <source>
        <dbReference type="Pfam" id="PF03710"/>
    </source>
</evidence>
<organism evidence="9 10">
    <name type="scientific">Sphingomonas melonis TY</name>
    <dbReference type="NCBI Taxonomy" id="621456"/>
    <lineage>
        <taxon>Bacteria</taxon>
        <taxon>Pseudomonadati</taxon>
        <taxon>Pseudomonadota</taxon>
        <taxon>Alphaproteobacteria</taxon>
        <taxon>Sphingomonadales</taxon>
        <taxon>Sphingomonadaceae</taxon>
        <taxon>Sphingomonas</taxon>
    </lineage>
</organism>
<dbReference type="SUPFAM" id="SSF81593">
    <property type="entry name" value="Nucleotidyltransferase substrate binding subunit/domain"/>
    <property type="match status" value="2"/>
</dbReference>
<keyword evidence="3" id="KW-0547">Nucleotide-binding</keyword>
<keyword evidence="2 9" id="KW-0548">Nucleotidyltransferase</keyword>
<dbReference type="OrthoDB" id="9759366at2"/>
<dbReference type="PANTHER" id="PTHR30621:SF0">
    <property type="entry name" value="BIFUNCTIONAL GLUTAMINE SYNTHETASE ADENYLYLTRANSFERASE_ADENYLYL-REMOVING ENZYME"/>
    <property type="match status" value="1"/>
</dbReference>
<feature type="domain" description="Glutamate-ammonia ligase adenylyltransferase repeated" evidence="7">
    <location>
        <begin position="53"/>
        <end position="234"/>
    </location>
</feature>
<reference evidence="9" key="1">
    <citation type="submission" date="2016-03" db="EMBL/GenBank/DDBJ databases">
        <title>Sphingomonas melonis TY, whole genome shotgun sequencing.</title>
        <authorList>
            <person name="Wang H."/>
            <person name="Zhu P."/>
        </authorList>
    </citation>
    <scope>NUCLEOTIDE SEQUENCE [LARGE SCALE GENOMIC DNA]</scope>
    <source>
        <strain evidence="9">TY</strain>
    </source>
</reference>
<dbReference type="GO" id="GO:0005524">
    <property type="term" value="F:ATP binding"/>
    <property type="evidence" value="ECO:0007669"/>
    <property type="project" value="UniProtKB-KW"/>
</dbReference>
<gene>
    <name evidence="9" type="ORF">AVM11_13150</name>
</gene>
<dbReference type="Gene3D" id="1.20.120.330">
    <property type="entry name" value="Nucleotidyltransferases domain 2"/>
    <property type="match status" value="2"/>
</dbReference>
<comment type="caution">
    <text evidence="9">The sequence shown here is derived from an EMBL/GenBank/DDBJ whole genome shotgun (WGS) entry which is preliminary data.</text>
</comment>
<name>A0A175Y6Z9_9SPHN</name>
<dbReference type="InterPro" id="IPR005190">
    <property type="entry name" value="GlnE_rpt_dom"/>
</dbReference>
<evidence type="ECO:0000256" key="6">
    <source>
        <dbReference type="ARBA" id="ARBA00023268"/>
    </source>
</evidence>
<accession>A0A175Y6Z9</accession>
<dbReference type="GO" id="GO:0000820">
    <property type="term" value="P:regulation of glutamine family amino acid metabolic process"/>
    <property type="evidence" value="ECO:0007669"/>
    <property type="project" value="TreeGrafter"/>
</dbReference>
<dbReference type="EMBL" id="LQCK02000003">
    <property type="protein sequence ID" value="KZB96367.1"/>
    <property type="molecule type" value="Genomic_DNA"/>
</dbReference>
<dbReference type="PANTHER" id="PTHR30621">
    <property type="entry name" value="GLUTAMINE SYNTHETASE ADENYLYLTRANSFERASE"/>
    <property type="match status" value="1"/>
</dbReference>
<evidence type="ECO:0000256" key="1">
    <source>
        <dbReference type="ARBA" id="ARBA00022679"/>
    </source>
</evidence>
<dbReference type="RefSeq" id="WP_017979556.1">
    <property type="nucleotide sequence ID" value="NZ_LQCK02000003.1"/>
</dbReference>
<dbReference type="Gene3D" id="3.30.460.10">
    <property type="entry name" value="Beta Polymerase, domain 2"/>
    <property type="match status" value="2"/>
</dbReference>
<keyword evidence="4" id="KW-0067">ATP-binding</keyword>
<keyword evidence="10" id="KW-1185">Reference proteome</keyword>
<dbReference type="GO" id="GO:0008882">
    <property type="term" value="F:[glutamate-ammonia-ligase] adenylyltransferase activity"/>
    <property type="evidence" value="ECO:0007669"/>
    <property type="project" value="InterPro"/>
</dbReference>
<evidence type="ECO:0000256" key="5">
    <source>
        <dbReference type="ARBA" id="ARBA00022842"/>
    </source>
</evidence>
<dbReference type="SUPFAM" id="SSF81301">
    <property type="entry name" value="Nucleotidyltransferase"/>
    <property type="match status" value="2"/>
</dbReference>
<dbReference type="Pfam" id="PF08335">
    <property type="entry name" value="GlnD_UR_UTase"/>
    <property type="match status" value="1"/>
</dbReference>
<proteinExistence type="predicted"/>
<dbReference type="GO" id="GO:0005829">
    <property type="term" value="C:cytosol"/>
    <property type="evidence" value="ECO:0007669"/>
    <property type="project" value="TreeGrafter"/>
</dbReference>
<evidence type="ECO:0000259" key="8">
    <source>
        <dbReference type="Pfam" id="PF08335"/>
    </source>
</evidence>